<evidence type="ECO:0000259" key="7">
    <source>
        <dbReference type="PROSITE" id="PS50011"/>
    </source>
</evidence>
<evidence type="ECO:0000313" key="9">
    <source>
        <dbReference type="EMBL" id="KAK1904044.1"/>
    </source>
</evidence>
<gene>
    <name evidence="9" type="ORF">KUDE01_011229</name>
</gene>
<keyword evidence="2" id="KW-0597">Phosphoprotein</keyword>
<sequence length="338" mass="38080">MDENSVCSEVNGHEIMDEPMEEGDSFSHCDEGTYEEIPITHHVKEGCEKADPCQFELLKVLGQGSFGKVFLVRKIIGPDAVRDRVRTKMERDILVEVNHPFIVKLHYELALALDHLHSLGIVYRDLKPENILLDEAGHIKLTDFGLSKESVDVDKKAYSFCGTVEYMAPEVVNRRGHTQSADWWSLGVLMFEMLTGTLPFQGKDRNETMNMILKAKLGMPQFLSLEAQSLLRMLFKRNPANRLGAGPDGVEEIKRHAFFSTIDWNKLYRRELQPPFKPAAGKPDDTFCFDPEFTAKTPKDSPGIPPSANAHQLFKGFSFVAPAPMDENKSSPMLSILP</sequence>
<dbReference type="SMART" id="SM00133">
    <property type="entry name" value="S_TK_X"/>
    <property type="match status" value="1"/>
</dbReference>
<dbReference type="InterPro" id="IPR017892">
    <property type="entry name" value="Pkinase_C"/>
</dbReference>
<dbReference type="EMBL" id="JASDAP010000004">
    <property type="protein sequence ID" value="KAK1904044.1"/>
    <property type="molecule type" value="Genomic_DNA"/>
</dbReference>
<accession>A0AAD9CLJ9</accession>
<dbReference type="PROSITE" id="PS00108">
    <property type="entry name" value="PROTEIN_KINASE_ST"/>
    <property type="match status" value="1"/>
</dbReference>
<feature type="domain" description="Protein kinase" evidence="7">
    <location>
        <begin position="1"/>
        <end position="259"/>
    </location>
</feature>
<evidence type="ECO:0000259" key="8">
    <source>
        <dbReference type="PROSITE" id="PS51285"/>
    </source>
</evidence>
<keyword evidence="5 9" id="KW-0418">Kinase</keyword>
<dbReference type="InterPro" id="IPR000719">
    <property type="entry name" value="Prot_kinase_dom"/>
</dbReference>
<dbReference type="Pfam" id="PF00433">
    <property type="entry name" value="Pkinase_C"/>
    <property type="match status" value="1"/>
</dbReference>
<dbReference type="PANTHER" id="PTHR24351">
    <property type="entry name" value="RIBOSOMAL PROTEIN S6 KINASE"/>
    <property type="match status" value="1"/>
</dbReference>
<dbReference type="InterPro" id="IPR011009">
    <property type="entry name" value="Kinase-like_dom_sf"/>
</dbReference>
<dbReference type="Proteomes" id="UP001228049">
    <property type="component" value="Unassembled WGS sequence"/>
</dbReference>
<dbReference type="PROSITE" id="PS51285">
    <property type="entry name" value="AGC_KINASE_CTER"/>
    <property type="match status" value="1"/>
</dbReference>
<evidence type="ECO:0000256" key="6">
    <source>
        <dbReference type="ARBA" id="ARBA00022840"/>
    </source>
</evidence>
<dbReference type="InterPro" id="IPR000961">
    <property type="entry name" value="AGC-kinase_C"/>
</dbReference>
<dbReference type="GO" id="GO:0004674">
    <property type="term" value="F:protein serine/threonine kinase activity"/>
    <property type="evidence" value="ECO:0007669"/>
    <property type="project" value="UniProtKB-KW"/>
</dbReference>
<evidence type="ECO:0000256" key="5">
    <source>
        <dbReference type="ARBA" id="ARBA00022777"/>
    </source>
</evidence>
<dbReference type="Pfam" id="PF00069">
    <property type="entry name" value="Pkinase"/>
    <property type="match status" value="1"/>
</dbReference>
<dbReference type="PROSITE" id="PS50011">
    <property type="entry name" value="PROTEIN_KINASE_DOM"/>
    <property type="match status" value="1"/>
</dbReference>
<dbReference type="Gene3D" id="1.10.510.10">
    <property type="entry name" value="Transferase(Phosphotransferase) domain 1"/>
    <property type="match status" value="1"/>
</dbReference>
<name>A0AAD9CLJ9_DISEL</name>
<keyword evidence="4" id="KW-0547">Nucleotide-binding</keyword>
<dbReference type="Gene3D" id="3.30.200.20">
    <property type="entry name" value="Phosphorylase Kinase, domain 1"/>
    <property type="match status" value="1"/>
</dbReference>
<evidence type="ECO:0000256" key="3">
    <source>
        <dbReference type="ARBA" id="ARBA00022679"/>
    </source>
</evidence>
<protein>
    <submittedName>
        <fullName evidence="9">Ribosomal protein S6 kinase alpha-6</fullName>
    </submittedName>
</protein>
<keyword evidence="1" id="KW-0723">Serine/threonine-protein kinase</keyword>
<dbReference type="AlphaFoldDB" id="A0AAD9CLJ9"/>
<evidence type="ECO:0000313" key="10">
    <source>
        <dbReference type="Proteomes" id="UP001228049"/>
    </source>
</evidence>
<dbReference type="GO" id="GO:0005524">
    <property type="term" value="F:ATP binding"/>
    <property type="evidence" value="ECO:0007669"/>
    <property type="project" value="UniProtKB-KW"/>
</dbReference>
<evidence type="ECO:0000256" key="2">
    <source>
        <dbReference type="ARBA" id="ARBA00022553"/>
    </source>
</evidence>
<keyword evidence="3" id="KW-0808">Transferase</keyword>
<keyword evidence="10" id="KW-1185">Reference proteome</keyword>
<keyword evidence="6" id="KW-0067">ATP-binding</keyword>
<reference evidence="9" key="1">
    <citation type="submission" date="2023-04" db="EMBL/GenBank/DDBJ databases">
        <title>Chromosome-level genome of Chaenocephalus aceratus.</title>
        <authorList>
            <person name="Park H."/>
        </authorList>
    </citation>
    <scope>NUCLEOTIDE SEQUENCE</scope>
    <source>
        <strain evidence="9">DE</strain>
        <tissue evidence="9">Muscle</tissue>
    </source>
</reference>
<evidence type="ECO:0000256" key="4">
    <source>
        <dbReference type="ARBA" id="ARBA00022741"/>
    </source>
</evidence>
<feature type="domain" description="AGC-kinase C-terminal" evidence="8">
    <location>
        <begin position="260"/>
        <end position="329"/>
    </location>
</feature>
<comment type="caution">
    <text evidence="9">The sequence shown here is derived from an EMBL/GenBank/DDBJ whole genome shotgun (WGS) entry which is preliminary data.</text>
</comment>
<proteinExistence type="predicted"/>
<dbReference type="SUPFAM" id="SSF56112">
    <property type="entry name" value="Protein kinase-like (PK-like)"/>
    <property type="match status" value="1"/>
</dbReference>
<organism evidence="9 10">
    <name type="scientific">Dissostichus eleginoides</name>
    <name type="common">Patagonian toothfish</name>
    <name type="synonym">Dissostichus amissus</name>
    <dbReference type="NCBI Taxonomy" id="100907"/>
    <lineage>
        <taxon>Eukaryota</taxon>
        <taxon>Metazoa</taxon>
        <taxon>Chordata</taxon>
        <taxon>Craniata</taxon>
        <taxon>Vertebrata</taxon>
        <taxon>Euteleostomi</taxon>
        <taxon>Actinopterygii</taxon>
        <taxon>Neopterygii</taxon>
        <taxon>Teleostei</taxon>
        <taxon>Neoteleostei</taxon>
        <taxon>Acanthomorphata</taxon>
        <taxon>Eupercaria</taxon>
        <taxon>Perciformes</taxon>
        <taxon>Notothenioidei</taxon>
        <taxon>Nototheniidae</taxon>
        <taxon>Dissostichus</taxon>
    </lineage>
</organism>
<evidence type="ECO:0000256" key="1">
    <source>
        <dbReference type="ARBA" id="ARBA00022527"/>
    </source>
</evidence>
<dbReference type="InterPro" id="IPR008271">
    <property type="entry name" value="Ser/Thr_kinase_AS"/>
</dbReference>
<dbReference type="SMART" id="SM00220">
    <property type="entry name" value="S_TKc"/>
    <property type="match status" value="1"/>
</dbReference>
<dbReference type="FunFam" id="1.10.510.10:FF:000010">
    <property type="entry name" value="Ribosomal protein S6 kinase"/>
    <property type="match status" value="1"/>
</dbReference>